<reference evidence="1" key="1">
    <citation type="journal article" date="2021" name="Proc. Natl. Acad. Sci. U.S.A.">
        <title>A Catalog of Tens of Thousands of Viruses from Human Metagenomes Reveals Hidden Associations with Chronic Diseases.</title>
        <authorList>
            <person name="Tisza M.J."/>
            <person name="Buck C.B."/>
        </authorList>
    </citation>
    <scope>NUCLEOTIDE SEQUENCE</scope>
    <source>
        <strain evidence="1">CtTPJ4</strain>
    </source>
</reference>
<accession>A0A8S5V0D3</accession>
<sequence length="91" mass="9261">MRPLKKGTVMFKHSTGHKALSLAAETSASITASAVIGALCPPAGVAMSLVYTLGSSILGGAVGEPAGRMWANRIADYVDGASTSIKDLKNN</sequence>
<name>A0A8S5V0D3_9CAUD</name>
<dbReference type="EMBL" id="BK016177">
    <property type="protein sequence ID" value="DAG00165.1"/>
    <property type="molecule type" value="Genomic_DNA"/>
</dbReference>
<proteinExistence type="predicted"/>
<evidence type="ECO:0000313" key="1">
    <source>
        <dbReference type="EMBL" id="DAG00165.1"/>
    </source>
</evidence>
<protein>
    <submittedName>
        <fullName evidence="1">Uncharacterized protein</fullName>
    </submittedName>
</protein>
<organism evidence="1">
    <name type="scientific">Siphoviridae sp. ctTPJ4</name>
    <dbReference type="NCBI Taxonomy" id="2825519"/>
    <lineage>
        <taxon>Viruses</taxon>
        <taxon>Duplodnaviria</taxon>
        <taxon>Heunggongvirae</taxon>
        <taxon>Uroviricota</taxon>
        <taxon>Caudoviricetes</taxon>
    </lineage>
</organism>